<dbReference type="NCBIfam" id="TIGR00370">
    <property type="entry name" value="5-oxoprolinase subunit PxpB"/>
    <property type="match status" value="1"/>
</dbReference>
<dbReference type="GO" id="GO:0017168">
    <property type="term" value="F:5-oxoprolinase (ATP-hydrolyzing) activity"/>
    <property type="evidence" value="ECO:0007669"/>
    <property type="project" value="UniProtKB-EC"/>
</dbReference>
<accession>A0A3M7TRH8</accession>
<sequence length="248" mass="27670">MIQSIKPAGDRAVRIGFKEEISDTVHQHIRSFCAVLEEENHSAIAEWVPAYTSVTVFYKPELVKYDEIALWLNGLSERAGTSVSRPVRVISVPVLYGGEKGPDLSRLAARHQLEEEEVIRLHTEPGYLVYMLGFAPGFPYLGGLSDRLHTPRLDKPRQKVSAGSVGIAGEQTGIYPLDSPGGWQLIGHTPARLFDPDKEDPFLFRAGDRLRFFAVEKEEYEELLARAEDGKSVVKIETEEADANEHAN</sequence>
<comment type="caution">
    <text evidence="5">The sequence shown here is derived from an EMBL/GenBank/DDBJ whole genome shotgun (WGS) entry which is preliminary data.</text>
</comment>
<feature type="domain" description="Carboxyltransferase" evidence="4">
    <location>
        <begin position="3"/>
        <end position="204"/>
    </location>
</feature>
<dbReference type="Pfam" id="PF02682">
    <property type="entry name" value="CT_C_D"/>
    <property type="match status" value="1"/>
</dbReference>
<dbReference type="EC" id="3.5.2.9" evidence="5"/>
<reference evidence="5 6" key="1">
    <citation type="submission" date="2018-10" db="EMBL/GenBank/DDBJ databases">
        <title>Bacillus Keqinensis sp. nov., a moderately halophilic bacterium isolated from a saline-alkaline lake.</title>
        <authorList>
            <person name="Wang H."/>
        </authorList>
    </citation>
    <scope>NUCLEOTIDE SEQUENCE [LARGE SCALE GENOMIC DNA]</scope>
    <source>
        <strain evidence="5 6">KQ-3</strain>
    </source>
</reference>
<keyword evidence="1" id="KW-0547">Nucleotide-binding</keyword>
<dbReference type="SUPFAM" id="SSF160467">
    <property type="entry name" value="PH0987 N-terminal domain-like"/>
    <property type="match status" value="1"/>
</dbReference>
<dbReference type="InterPro" id="IPR003833">
    <property type="entry name" value="CT_C_D"/>
</dbReference>
<dbReference type="SMART" id="SM00796">
    <property type="entry name" value="AHS1"/>
    <property type="match status" value="1"/>
</dbReference>
<dbReference type="PANTHER" id="PTHR34698">
    <property type="entry name" value="5-OXOPROLINASE SUBUNIT B"/>
    <property type="match status" value="1"/>
</dbReference>
<dbReference type="PANTHER" id="PTHR34698:SF2">
    <property type="entry name" value="5-OXOPROLINASE SUBUNIT B"/>
    <property type="match status" value="1"/>
</dbReference>
<evidence type="ECO:0000259" key="4">
    <source>
        <dbReference type="SMART" id="SM00796"/>
    </source>
</evidence>
<protein>
    <submittedName>
        <fullName evidence="5">5-oxoprolinase subunit PxpB</fullName>
        <ecNumber evidence="5">3.5.2.9</ecNumber>
    </submittedName>
</protein>
<dbReference type="Gene3D" id="3.30.1360.40">
    <property type="match status" value="1"/>
</dbReference>
<evidence type="ECO:0000256" key="2">
    <source>
        <dbReference type="ARBA" id="ARBA00022801"/>
    </source>
</evidence>
<keyword evidence="6" id="KW-1185">Reference proteome</keyword>
<evidence type="ECO:0000256" key="3">
    <source>
        <dbReference type="ARBA" id="ARBA00022840"/>
    </source>
</evidence>
<dbReference type="InterPro" id="IPR029000">
    <property type="entry name" value="Cyclophilin-like_dom_sf"/>
</dbReference>
<evidence type="ECO:0000313" key="5">
    <source>
        <dbReference type="EMBL" id="RNA68085.1"/>
    </source>
</evidence>
<keyword evidence="2 5" id="KW-0378">Hydrolase</keyword>
<keyword evidence="3" id="KW-0067">ATP-binding</keyword>
<dbReference type="InterPro" id="IPR010016">
    <property type="entry name" value="PxpB"/>
</dbReference>
<dbReference type="OrthoDB" id="9778567at2"/>
<dbReference type="AlphaFoldDB" id="A0A3M7TRH8"/>
<evidence type="ECO:0000256" key="1">
    <source>
        <dbReference type="ARBA" id="ARBA00022741"/>
    </source>
</evidence>
<gene>
    <name evidence="5" type="primary">pxpB</name>
    <name evidence="5" type="ORF">EBO34_14570</name>
</gene>
<name>A0A3M7TRH8_9BACI</name>
<dbReference type="GO" id="GO:0005524">
    <property type="term" value="F:ATP binding"/>
    <property type="evidence" value="ECO:0007669"/>
    <property type="project" value="UniProtKB-KW"/>
</dbReference>
<organism evidence="5 6">
    <name type="scientific">Alteribacter keqinensis</name>
    <dbReference type="NCBI Taxonomy" id="2483800"/>
    <lineage>
        <taxon>Bacteria</taxon>
        <taxon>Bacillati</taxon>
        <taxon>Bacillota</taxon>
        <taxon>Bacilli</taxon>
        <taxon>Bacillales</taxon>
        <taxon>Bacillaceae</taxon>
        <taxon>Alteribacter</taxon>
    </lineage>
</organism>
<dbReference type="RefSeq" id="WP_122900139.1">
    <property type="nucleotide sequence ID" value="NZ_RHIB01000002.1"/>
</dbReference>
<dbReference type="EMBL" id="RHIB01000002">
    <property type="protein sequence ID" value="RNA68085.1"/>
    <property type="molecule type" value="Genomic_DNA"/>
</dbReference>
<evidence type="ECO:0000313" key="6">
    <source>
        <dbReference type="Proteomes" id="UP000278746"/>
    </source>
</evidence>
<proteinExistence type="predicted"/>
<dbReference type="SUPFAM" id="SSF50891">
    <property type="entry name" value="Cyclophilin-like"/>
    <property type="match status" value="1"/>
</dbReference>
<dbReference type="Proteomes" id="UP000278746">
    <property type="component" value="Unassembled WGS sequence"/>
</dbReference>
<dbReference type="Gene3D" id="2.40.100.10">
    <property type="entry name" value="Cyclophilin-like"/>
    <property type="match status" value="1"/>
</dbReference>